<evidence type="ECO:0000313" key="1">
    <source>
        <dbReference type="EMBL" id="CAD7429446.1"/>
    </source>
</evidence>
<organism evidence="1">
    <name type="scientific">Timema monikensis</name>
    <dbReference type="NCBI Taxonomy" id="170555"/>
    <lineage>
        <taxon>Eukaryota</taxon>
        <taxon>Metazoa</taxon>
        <taxon>Ecdysozoa</taxon>
        <taxon>Arthropoda</taxon>
        <taxon>Hexapoda</taxon>
        <taxon>Insecta</taxon>
        <taxon>Pterygota</taxon>
        <taxon>Neoptera</taxon>
        <taxon>Polyneoptera</taxon>
        <taxon>Phasmatodea</taxon>
        <taxon>Timematodea</taxon>
        <taxon>Timematoidea</taxon>
        <taxon>Timematidae</taxon>
        <taxon>Timema</taxon>
    </lineage>
</organism>
<proteinExistence type="predicted"/>
<name>A0A7R9HP76_9NEOP</name>
<sequence>MIARDATSTGFASEGIQNTSIGVSRSLWEILACRHAIRGSEKMRPRPDKSNLGHVCMECHCLHRFTDILIRMRTVDLFPLPRPLFFVQERLEEFQYFQWNYLCCCLALQTNRGSSSGTDLQSTSGTKCDVLELRRPDLPDRINRLRRGVDTAVSNDAYYACLRLGWTDALSRDQRSLWV</sequence>
<protein>
    <submittedName>
        <fullName evidence="1">Uncharacterized protein</fullName>
    </submittedName>
</protein>
<reference evidence="1" key="1">
    <citation type="submission" date="2020-11" db="EMBL/GenBank/DDBJ databases">
        <authorList>
            <person name="Tran Van P."/>
        </authorList>
    </citation>
    <scope>NUCLEOTIDE SEQUENCE</scope>
</reference>
<dbReference type="AlphaFoldDB" id="A0A7R9HP76"/>
<accession>A0A7R9HP76</accession>
<gene>
    <name evidence="1" type="ORF">TMSB3V08_LOCUS6223</name>
</gene>
<dbReference type="EMBL" id="OB794081">
    <property type="protein sequence ID" value="CAD7429446.1"/>
    <property type="molecule type" value="Genomic_DNA"/>
</dbReference>